<dbReference type="Proteomes" id="UP000001116">
    <property type="component" value="Chromosome"/>
</dbReference>
<dbReference type="STRING" id="266940.Krad_2366"/>
<dbReference type="AlphaFoldDB" id="A6WAK7"/>
<evidence type="ECO:0000313" key="3">
    <source>
        <dbReference type="Proteomes" id="UP000001116"/>
    </source>
</evidence>
<reference evidence="3" key="1">
    <citation type="journal article" date="2008" name="PLoS ONE">
        <title>Survival in nuclear waste, extreme resistance, and potential applications gleaned from the genome sequence of Kineococcus radiotolerans SRS30216.</title>
        <authorList>
            <person name="Bagwell C.E."/>
            <person name="Bhat S."/>
            <person name="Hawkins G.M."/>
            <person name="Smith B.W."/>
            <person name="Biswas T."/>
            <person name="Hoover T.R."/>
            <person name="Saunders E."/>
            <person name="Han C.S."/>
            <person name="Tsodikov O.V."/>
            <person name="Shimkets L.J."/>
        </authorList>
    </citation>
    <scope>NUCLEOTIDE SEQUENCE [LARGE SCALE GENOMIC DNA]</scope>
    <source>
        <strain evidence="3">ATCC BAA-149 / DSM 14245 / SRS30216</strain>
    </source>
</reference>
<keyword evidence="1" id="KW-1133">Transmembrane helix</keyword>
<feature type="transmembrane region" description="Helical" evidence="1">
    <location>
        <begin position="50"/>
        <end position="72"/>
    </location>
</feature>
<name>A6WAK7_KINRD</name>
<gene>
    <name evidence="2" type="ordered locus">Krad_2366</name>
</gene>
<keyword evidence="1" id="KW-0472">Membrane</keyword>
<keyword evidence="1" id="KW-0812">Transmembrane</keyword>
<dbReference type="RefSeq" id="WP_012087936.1">
    <property type="nucleotide sequence ID" value="NC_009664.2"/>
</dbReference>
<dbReference type="HOGENOM" id="CLU_1243952_0_0_11"/>
<evidence type="ECO:0000313" key="2">
    <source>
        <dbReference type="EMBL" id="ABS03846.1"/>
    </source>
</evidence>
<protein>
    <submittedName>
        <fullName evidence="2">Uncharacterized protein</fullName>
    </submittedName>
</protein>
<dbReference type="KEGG" id="kra:Krad_2366"/>
<dbReference type="EMBL" id="CP000750">
    <property type="protein sequence ID" value="ABS03846.1"/>
    <property type="molecule type" value="Genomic_DNA"/>
</dbReference>
<organism evidence="2 3">
    <name type="scientific">Kineococcus radiotolerans (strain ATCC BAA-149 / DSM 14245 / SRS30216)</name>
    <dbReference type="NCBI Taxonomy" id="266940"/>
    <lineage>
        <taxon>Bacteria</taxon>
        <taxon>Bacillati</taxon>
        <taxon>Actinomycetota</taxon>
        <taxon>Actinomycetes</taxon>
        <taxon>Kineosporiales</taxon>
        <taxon>Kineosporiaceae</taxon>
        <taxon>Kineococcus</taxon>
    </lineage>
</organism>
<keyword evidence="3" id="KW-1185">Reference proteome</keyword>
<accession>A6WAK7</accession>
<proteinExistence type="predicted"/>
<evidence type="ECO:0000256" key="1">
    <source>
        <dbReference type="SAM" id="Phobius"/>
    </source>
</evidence>
<sequence>MIEQSEDQPGDVEVEARLRRDVQMRPAPPFAADLQAVKRRGLRRRRRRQLLPAVVVLVILGAGATAVSTGILPGMQRQGTVTAVPAQEAEGDAAGAAGIPAWCQGGSISYDYDGTGPASPELAVQYLIDLTTAQDEHLEQQPGSAQVDDALAKNSAVVTALQAVKEQATQMGVDRVRQDGSVVARDGSGEVIARAELAEVQPGQWNVVTLSFSPPAVPECGR</sequence>